<dbReference type="GeneID" id="14894294"/>
<organism evidence="1 2">
    <name type="scientific">Entamoeba invadens IP1</name>
    <dbReference type="NCBI Taxonomy" id="370355"/>
    <lineage>
        <taxon>Eukaryota</taxon>
        <taxon>Amoebozoa</taxon>
        <taxon>Evosea</taxon>
        <taxon>Archamoebae</taxon>
        <taxon>Mastigamoebida</taxon>
        <taxon>Entamoebidae</taxon>
        <taxon>Entamoeba</taxon>
    </lineage>
</organism>
<name>A0A0A1UGZ7_ENTIV</name>
<reference evidence="1 2" key="1">
    <citation type="submission" date="2012-10" db="EMBL/GenBank/DDBJ databases">
        <authorList>
            <person name="Zafar N."/>
            <person name="Inman J."/>
            <person name="Hall N."/>
            <person name="Lorenzi H."/>
            <person name="Caler E."/>
        </authorList>
    </citation>
    <scope>NUCLEOTIDE SEQUENCE [LARGE SCALE GENOMIC DNA]</scope>
    <source>
        <strain evidence="1 2">IP1</strain>
    </source>
</reference>
<evidence type="ECO:0000313" key="1">
    <source>
        <dbReference type="EMBL" id="ELP95309.1"/>
    </source>
</evidence>
<proteinExistence type="predicted"/>
<dbReference type="KEGG" id="eiv:EIN_142010"/>
<accession>A0A0A1UGZ7</accession>
<keyword evidence="2" id="KW-1185">Reference proteome</keyword>
<dbReference type="EMBL" id="KB206149">
    <property type="protein sequence ID" value="ELP95309.1"/>
    <property type="molecule type" value="Genomic_DNA"/>
</dbReference>
<sequence length="196" mass="22587">MKFPVDIFNYLCAYYPVPFKSSRCTFALFKNMLEVGMTNVYVISRIFEKNLEHGSFLRELGKSLCEEHIASKFETLDEKDQVKTVSTLKNCQMGIDEAMKTVVSGESERGKCLSCLLAQTKKSSKNRRNKKDVRTVKKCFLCYRPCCKNHSINVCDVCQGKVDIGDDYKEVRKFPAFSKRVRKHYKESKRGSIPDC</sequence>
<dbReference type="Proteomes" id="UP000014680">
    <property type="component" value="Unassembled WGS sequence"/>
</dbReference>
<dbReference type="AlphaFoldDB" id="A0A0A1UGZ7"/>
<dbReference type="RefSeq" id="XP_004262080.1">
    <property type="nucleotide sequence ID" value="XM_004262032.1"/>
</dbReference>
<evidence type="ECO:0000313" key="2">
    <source>
        <dbReference type="Proteomes" id="UP000014680"/>
    </source>
</evidence>
<dbReference type="VEuPathDB" id="AmoebaDB:EIN_142010"/>
<protein>
    <recommendedName>
        <fullName evidence="3">PiggyBac transposable element-derived protein domain-containing protein</fullName>
    </recommendedName>
</protein>
<gene>
    <name evidence="1" type="ORF">EIN_142010</name>
</gene>
<evidence type="ECO:0008006" key="3">
    <source>
        <dbReference type="Google" id="ProtNLM"/>
    </source>
</evidence>
<dbReference type="OrthoDB" id="6770266at2759"/>